<keyword evidence="3" id="KW-1185">Reference proteome</keyword>
<name>A0AAN6PL01_9PEZI</name>
<dbReference type="SUPFAM" id="SSF56112">
    <property type="entry name" value="Protein kinase-like (PK-like)"/>
    <property type="match status" value="1"/>
</dbReference>
<reference evidence="3" key="1">
    <citation type="journal article" date="2023" name="Mol. Phylogenet. Evol.">
        <title>Genome-scale phylogeny and comparative genomics of the fungal order Sordariales.</title>
        <authorList>
            <person name="Hensen N."/>
            <person name="Bonometti L."/>
            <person name="Westerberg I."/>
            <person name="Brannstrom I.O."/>
            <person name="Guillou S."/>
            <person name="Cros-Aarteil S."/>
            <person name="Calhoun S."/>
            <person name="Haridas S."/>
            <person name="Kuo A."/>
            <person name="Mondo S."/>
            <person name="Pangilinan J."/>
            <person name="Riley R."/>
            <person name="LaButti K."/>
            <person name="Andreopoulos B."/>
            <person name="Lipzen A."/>
            <person name="Chen C."/>
            <person name="Yan M."/>
            <person name="Daum C."/>
            <person name="Ng V."/>
            <person name="Clum A."/>
            <person name="Steindorff A."/>
            <person name="Ohm R.A."/>
            <person name="Martin F."/>
            <person name="Silar P."/>
            <person name="Natvig D.O."/>
            <person name="Lalanne C."/>
            <person name="Gautier V."/>
            <person name="Ament-Velasquez S.L."/>
            <person name="Kruys A."/>
            <person name="Hutchinson M.I."/>
            <person name="Powell A.J."/>
            <person name="Barry K."/>
            <person name="Miller A.N."/>
            <person name="Grigoriev I.V."/>
            <person name="Debuchy R."/>
            <person name="Gladieux P."/>
            <person name="Hiltunen Thoren M."/>
            <person name="Johannesson H."/>
        </authorList>
    </citation>
    <scope>NUCLEOTIDE SEQUENCE [LARGE SCALE GENOMIC DNA]</scope>
    <source>
        <strain evidence="3">CBS 284.82</strain>
    </source>
</reference>
<gene>
    <name evidence="2" type="ORF">C8A01DRAFT_35577</name>
</gene>
<sequence length="384" mass="42770">MRPAEDVPWEVDDIALGDTPDDIRITLRCRGTLTYVWVCRTEARTTTVDELFNLLNDKTWAAENALIDALFAAEGSELLHMIFASPAAQREDLHSFLVPEVHDFQLANKTIRGLRLVPVPLDTDIPAELRNLAQLRTPPPTPPTPEYSDDGGSEEGESSDDGDGSNGSAWSTPRLIVPDEDRAIFPRYSATDITVLNHDDMFISGFVVLVDRRKAVAKLLDCHTGVQREYDCVKRISQSKYADTIRTTKLLGFVVDSEDDRELGILEECISGACPCCESLSEMERFHEVTRVVGIEWRRVWVSQLWETLRQLHEIGLTWGGGSASSVIISKTNQVFIIDFGELDGRTHGPRLGNLGSVDGAEPGFPRTVKFLKVEENVEEADET</sequence>
<dbReference type="AlphaFoldDB" id="A0AAN6PL01"/>
<dbReference type="Proteomes" id="UP001303115">
    <property type="component" value="Unassembled WGS sequence"/>
</dbReference>
<evidence type="ECO:0008006" key="4">
    <source>
        <dbReference type="Google" id="ProtNLM"/>
    </source>
</evidence>
<feature type="region of interest" description="Disordered" evidence="1">
    <location>
        <begin position="131"/>
        <end position="173"/>
    </location>
</feature>
<proteinExistence type="predicted"/>
<dbReference type="InterPro" id="IPR011009">
    <property type="entry name" value="Kinase-like_dom_sf"/>
</dbReference>
<evidence type="ECO:0000313" key="2">
    <source>
        <dbReference type="EMBL" id="KAK4040435.1"/>
    </source>
</evidence>
<evidence type="ECO:0000313" key="3">
    <source>
        <dbReference type="Proteomes" id="UP001303115"/>
    </source>
</evidence>
<comment type="caution">
    <text evidence="2">The sequence shown here is derived from an EMBL/GenBank/DDBJ whole genome shotgun (WGS) entry which is preliminary data.</text>
</comment>
<accession>A0AAN6PL01</accession>
<feature type="compositionally biased region" description="Acidic residues" evidence="1">
    <location>
        <begin position="147"/>
        <end position="163"/>
    </location>
</feature>
<protein>
    <recommendedName>
        <fullName evidence="4">Protein kinase domain-containing protein</fullName>
    </recommendedName>
</protein>
<evidence type="ECO:0000256" key="1">
    <source>
        <dbReference type="SAM" id="MobiDB-lite"/>
    </source>
</evidence>
<dbReference type="EMBL" id="MU854377">
    <property type="protein sequence ID" value="KAK4040435.1"/>
    <property type="molecule type" value="Genomic_DNA"/>
</dbReference>
<organism evidence="2 3">
    <name type="scientific">Parachaetomium inaequale</name>
    <dbReference type="NCBI Taxonomy" id="2588326"/>
    <lineage>
        <taxon>Eukaryota</taxon>
        <taxon>Fungi</taxon>
        <taxon>Dikarya</taxon>
        <taxon>Ascomycota</taxon>
        <taxon>Pezizomycotina</taxon>
        <taxon>Sordariomycetes</taxon>
        <taxon>Sordariomycetidae</taxon>
        <taxon>Sordariales</taxon>
        <taxon>Chaetomiaceae</taxon>
        <taxon>Parachaetomium</taxon>
    </lineage>
</organism>